<dbReference type="Pfam" id="PF12441">
    <property type="entry name" value="CopG_antitoxin"/>
    <property type="match status" value="1"/>
</dbReference>
<evidence type="ECO:0000313" key="2">
    <source>
        <dbReference type="EMBL" id="CAA9460958.1"/>
    </source>
</evidence>
<protein>
    <submittedName>
        <fullName evidence="2">Uncharacterized protein</fullName>
    </submittedName>
</protein>
<dbReference type="AlphaFoldDB" id="A0A6J4R489"/>
<name>A0A6J4R489_9ACTN</name>
<proteinExistence type="predicted"/>
<accession>A0A6J4R489</accession>
<feature type="region of interest" description="Disordered" evidence="1">
    <location>
        <begin position="39"/>
        <end position="62"/>
    </location>
</feature>
<gene>
    <name evidence="2" type="ORF">AVDCRST_MAG58-2550</name>
</gene>
<organism evidence="2">
    <name type="scientific">uncultured Rubrobacteraceae bacterium</name>
    <dbReference type="NCBI Taxonomy" id="349277"/>
    <lineage>
        <taxon>Bacteria</taxon>
        <taxon>Bacillati</taxon>
        <taxon>Actinomycetota</taxon>
        <taxon>Rubrobacteria</taxon>
        <taxon>Rubrobacterales</taxon>
        <taxon>Rubrobacteraceae</taxon>
        <taxon>environmental samples</taxon>
    </lineage>
</organism>
<reference evidence="2" key="1">
    <citation type="submission" date="2020-02" db="EMBL/GenBank/DDBJ databases">
        <authorList>
            <person name="Meier V. D."/>
        </authorList>
    </citation>
    <scope>NUCLEOTIDE SEQUENCE</scope>
    <source>
        <strain evidence="2">AVDCRST_MAG58</strain>
    </source>
</reference>
<dbReference type="InterPro" id="IPR022148">
    <property type="entry name" value="CopG_antitoxin"/>
</dbReference>
<sequence length="118" mass="13644">MAGNRLKTIKSWDEVPEFKSEREEHEFWGSHSLSEEMLETFEPRSERDNLPPPRGRTITRPRKGVVSVRMENDLVNRLRVLAAVKGVGYQTLLRQFVDFTDSTTVRQNESHSPDTNGM</sequence>
<evidence type="ECO:0000256" key="1">
    <source>
        <dbReference type="SAM" id="MobiDB-lite"/>
    </source>
</evidence>
<dbReference type="EMBL" id="CADCVF010000053">
    <property type="protein sequence ID" value="CAA9460958.1"/>
    <property type="molecule type" value="Genomic_DNA"/>
</dbReference>